<dbReference type="EMBL" id="JAJITD010000022">
    <property type="protein sequence ID" value="MCC8396932.1"/>
    <property type="molecule type" value="Genomic_DNA"/>
</dbReference>
<dbReference type="InterPro" id="IPR018060">
    <property type="entry name" value="HTH_AraC"/>
</dbReference>
<dbReference type="RefSeq" id="WP_230513213.1">
    <property type="nucleotide sequence ID" value="NZ_JAJITD010000022.1"/>
</dbReference>
<sequence>MKRDTLTAVGAARPEGADPRLAKVAHVGFLTLPNFSMIAFTSAVEVLRMANYVGRAQHYRWSVITPDGEAAPASNGITVKPTTTLAEAGVPDLLFVCAGWHVRDYVTDTVVALLRELAAQQVPLGGICTGPYALLAAGVLDGYRATVHWEDMSPLHQRYPHVRFADELFVIDRDRLTCTGGTAPLDLMLHLVGLRLGQAAAAQVSEQFIVERIRGSTDYQHIPVDARVGFSRAELVEVVRLMEANIEEPLSLDELARLVKLSQRHLQRMFKMFLNVSPTHYYLSLRLRRARELLRNTDASIARVTAVCGFHSPCHFSKAYRAQFGHAPSVERRVPG</sequence>
<dbReference type="PANTHER" id="PTHR43130">
    <property type="entry name" value="ARAC-FAMILY TRANSCRIPTIONAL REGULATOR"/>
    <property type="match status" value="1"/>
</dbReference>
<proteinExistence type="predicted"/>
<dbReference type="InterPro" id="IPR002818">
    <property type="entry name" value="DJ-1/PfpI"/>
</dbReference>
<feature type="domain" description="HTH araC/xylS-type" evidence="4">
    <location>
        <begin position="236"/>
        <end position="334"/>
    </location>
</feature>
<dbReference type="PANTHER" id="PTHR43130:SF3">
    <property type="entry name" value="HTH-TYPE TRANSCRIPTIONAL REGULATOR RV1931C"/>
    <property type="match status" value="1"/>
</dbReference>
<evidence type="ECO:0000256" key="2">
    <source>
        <dbReference type="ARBA" id="ARBA00023125"/>
    </source>
</evidence>
<gene>
    <name evidence="5" type="ORF">LJ656_30615</name>
</gene>
<keyword evidence="6" id="KW-1185">Reference proteome</keyword>
<dbReference type="Proteomes" id="UP001431019">
    <property type="component" value="Unassembled WGS sequence"/>
</dbReference>
<dbReference type="SUPFAM" id="SSF52317">
    <property type="entry name" value="Class I glutamine amidotransferase-like"/>
    <property type="match status" value="1"/>
</dbReference>
<protein>
    <submittedName>
        <fullName evidence="5">GlxA family transcriptional regulator</fullName>
    </submittedName>
</protein>
<organism evidence="5 6">
    <name type="scientific">Paraburkholderia sejongensis</name>
    <dbReference type="NCBI Taxonomy" id="2886946"/>
    <lineage>
        <taxon>Bacteria</taxon>
        <taxon>Pseudomonadati</taxon>
        <taxon>Pseudomonadota</taxon>
        <taxon>Betaproteobacteria</taxon>
        <taxon>Burkholderiales</taxon>
        <taxon>Burkholderiaceae</taxon>
        <taxon>Paraburkholderia</taxon>
    </lineage>
</organism>
<dbReference type="Gene3D" id="3.40.50.880">
    <property type="match status" value="1"/>
</dbReference>
<dbReference type="Pfam" id="PF12833">
    <property type="entry name" value="HTH_18"/>
    <property type="match status" value="1"/>
</dbReference>
<dbReference type="InterPro" id="IPR009057">
    <property type="entry name" value="Homeodomain-like_sf"/>
</dbReference>
<evidence type="ECO:0000313" key="6">
    <source>
        <dbReference type="Proteomes" id="UP001431019"/>
    </source>
</evidence>
<dbReference type="SUPFAM" id="SSF46689">
    <property type="entry name" value="Homeodomain-like"/>
    <property type="match status" value="2"/>
</dbReference>
<dbReference type="PROSITE" id="PS01124">
    <property type="entry name" value="HTH_ARAC_FAMILY_2"/>
    <property type="match status" value="1"/>
</dbReference>
<comment type="caution">
    <text evidence="5">The sequence shown here is derived from an EMBL/GenBank/DDBJ whole genome shotgun (WGS) entry which is preliminary data.</text>
</comment>
<evidence type="ECO:0000256" key="3">
    <source>
        <dbReference type="ARBA" id="ARBA00023163"/>
    </source>
</evidence>
<accession>A0ABS8K440</accession>
<dbReference type="Pfam" id="PF01965">
    <property type="entry name" value="DJ-1_PfpI"/>
    <property type="match status" value="1"/>
</dbReference>
<reference evidence="5 6" key="1">
    <citation type="submission" date="2021-11" db="EMBL/GenBank/DDBJ databases">
        <authorList>
            <person name="Oh E.-T."/>
            <person name="Kim S.-B."/>
        </authorList>
    </citation>
    <scope>NUCLEOTIDE SEQUENCE [LARGE SCALE GENOMIC DNA]</scope>
    <source>
        <strain evidence="5 6">MMS20-SJTR3</strain>
    </source>
</reference>
<evidence type="ECO:0000259" key="4">
    <source>
        <dbReference type="PROSITE" id="PS01124"/>
    </source>
</evidence>
<dbReference type="CDD" id="cd03136">
    <property type="entry name" value="GATase1_AraC_ArgR_like"/>
    <property type="match status" value="1"/>
</dbReference>
<keyword evidence="1" id="KW-0805">Transcription regulation</keyword>
<keyword evidence="3" id="KW-0804">Transcription</keyword>
<dbReference type="SMART" id="SM00342">
    <property type="entry name" value="HTH_ARAC"/>
    <property type="match status" value="1"/>
</dbReference>
<keyword evidence="2" id="KW-0238">DNA-binding</keyword>
<dbReference type="PROSITE" id="PS00041">
    <property type="entry name" value="HTH_ARAC_FAMILY_1"/>
    <property type="match status" value="1"/>
</dbReference>
<evidence type="ECO:0000313" key="5">
    <source>
        <dbReference type="EMBL" id="MCC8396932.1"/>
    </source>
</evidence>
<dbReference type="InterPro" id="IPR052158">
    <property type="entry name" value="INH-QAR"/>
</dbReference>
<dbReference type="InterPro" id="IPR018062">
    <property type="entry name" value="HTH_AraC-typ_CS"/>
</dbReference>
<evidence type="ECO:0000256" key="1">
    <source>
        <dbReference type="ARBA" id="ARBA00023015"/>
    </source>
</evidence>
<name>A0ABS8K440_9BURK</name>
<dbReference type="Gene3D" id="1.10.10.60">
    <property type="entry name" value="Homeodomain-like"/>
    <property type="match status" value="2"/>
</dbReference>
<dbReference type="InterPro" id="IPR029062">
    <property type="entry name" value="Class_I_gatase-like"/>
</dbReference>